<keyword evidence="4" id="KW-0472">Membrane</keyword>
<dbReference type="InterPro" id="IPR002123">
    <property type="entry name" value="Plipid/glycerol_acylTrfase"/>
</dbReference>
<dbReference type="PANTHER" id="PTHR12563:SF17">
    <property type="entry name" value="DIHYDROXYACETONE PHOSPHATE ACYLTRANSFERASE"/>
    <property type="match status" value="1"/>
</dbReference>
<sequence>MPTENTLVDLLEFLRNQYDFIWLTFHDYKCNQFKRSLKRSPGQIRANVFNEPHIQELIENDPGTKEKIDKIMDEMSHTFTLRSIRFIGYFVVKIMKSIYRHAWIENKITISPSSFYYDPVDQSIPSTINRLVNEAPVIYLPTHRSYADFLLFSYICFQMKLPLPAIAAGIDFLSLKQIASLLRSCGAFFIRRSFKGSENSLYRSVFRSYVQDLVKGGEMPMECFIEGTRSRTGKSLQPRLGLIGTALQLFWTAQIPDLILIPVSICYDRILEEDLYAKELSPPQIDTSSGSKPKETPQHLLNGARAILAQDFGSVYIRFGSPISLREFPGNHEIRLQYQTTCKSADGPQCAEELSFASQLCRSVIQEHHRASIISPFSLFSCTIFSDLISKCNYLEYEPIILEDDNFSYIDYSVDLILETMEQLCDLVSDNNLSHKLLSRSLKDEFLSSLPIHSNLVNLESTDLHESIRISFENHLTLARFRNYSNQFLQLVIGIAMVVYSPSYKVYTNLERLLSQEFVLSPKSSSDFDAEKISLDKLSPRVIDLLTTHINYFLINYHRICQWLLSVDPFEPLETKSFIRKVQIEIKVPMDMVQNFVQFSLKYGSLVYSENQLVINRSSIRGLLDLIVSTSHSTDFHPIESPIKPKL</sequence>
<dbReference type="InterPro" id="IPR041728">
    <property type="entry name" value="GPAT/DHAPAT_LPLAT"/>
</dbReference>
<reference evidence="8" key="1">
    <citation type="submission" date="2011-08" db="EMBL/GenBank/DDBJ databases">
        <authorList>
            <person name="Rombauts S."/>
        </authorList>
    </citation>
    <scope>NUCLEOTIDE SEQUENCE</scope>
    <source>
        <strain evidence="8">London</strain>
    </source>
</reference>
<dbReference type="GO" id="GO:0031966">
    <property type="term" value="C:mitochondrial membrane"/>
    <property type="evidence" value="ECO:0007669"/>
    <property type="project" value="TreeGrafter"/>
</dbReference>
<dbReference type="OMA" id="INYHRIC"/>
<evidence type="ECO:0000313" key="8">
    <source>
        <dbReference type="Proteomes" id="UP000015104"/>
    </source>
</evidence>
<dbReference type="GO" id="GO:0008654">
    <property type="term" value="P:phospholipid biosynthetic process"/>
    <property type="evidence" value="ECO:0007669"/>
    <property type="project" value="TreeGrafter"/>
</dbReference>
<dbReference type="Pfam" id="PF19277">
    <property type="entry name" value="GPAT_C"/>
    <property type="match status" value="1"/>
</dbReference>
<dbReference type="InterPro" id="IPR045520">
    <property type="entry name" value="GPAT/DHAPAT_C"/>
</dbReference>
<evidence type="ECO:0000256" key="1">
    <source>
        <dbReference type="ARBA" id="ARBA00004184"/>
    </source>
</evidence>
<dbReference type="GO" id="GO:0016287">
    <property type="term" value="F:glycerone-phosphate O-acyltransferase activity"/>
    <property type="evidence" value="ECO:0007669"/>
    <property type="project" value="TreeGrafter"/>
</dbReference>
<dbReference type="eggNOG" id="KOG3730">
    <property type="taxonomic scope" value="Eukaryota"/>
</dbReference>
<dbReference type="GO" id="GO:0012505">
    <property type="term" value="C:endomembrane system"/>
    <property type="evidence" value="ECO:0007669"/>
    <property type="project" value="UniProtKB-SubCell"/>
</dbReference>
<dbReference type="GO" id="GO:0019432">
    <property type="term" value="P:triglyceride biosynthetic process"/>
    <property type="evidence" value="ECO:0007669"/>
    <property type="project" value="TreeGrafter"/>
</dbReference>
<feature type="domain" description="Phospholipid/glycerol acyltransferase" evidence="6">
    <location>
        <begin position="137"/>
        <end position="268"/>
    </location>
</feature>
<evidence type="ECO:0000313" key="7">
    <source>
        <dbReference type="EnsemblMetazoa" id="tetur03g06450.1"/>
    </source>
</evidence>
<evidence type="ECO:0000256" key="4">
    <source>
        <dbReference type="ARBA" id="ARBA00023136"/>
    </source>
</evidence>
<proteinExistence type="inferred from homology"/>
<dbReference type="AlphaFoldDB" id="T1K050"/>
<dbReference type="EMBL" id="CAEY01001132">
    <property type="status" value="NOT_ANNOTATED_CDS"/>
    <property type="molecule type" value="Genomic_DNA"/>
</dbReference>
<evidence type="ECO:0000259" key="6">
    <source>
        <dbReference type="SMART" id="SM00563"/>
    </source>
</evidence>
<dbReference type="GO" id="GO:0006631">
    <property type="term" value="P:fatty acid metabolic process"/>
    <property type="evidence" value="ECO:0007669"/>
    <property type="project" value="TreeGrafter"/>
</dbReference>
<dbReference type="OrthoDB" id="10255570at2759"/>
<dbReference type="GO" id="GO:0005778">
    <property type="term" value="C:peroxisomal membrane"/>
    <property type="evidence" value="ECO:0007669"/>
    <property type="project" value="TreeGrafter"/>
</dbReference>
<dbReference type="PANTHER" id="PTHR12563">
    <property type="entry name" value="GLYCEROL-3-PHOSPHATE ACYLTRANSFERASE"/>
    <property type="match status" value="1"/>
</dbReference>
<keyword evidence="5" id="KW-0012">Acyltransferase</keyword>
<dbReference type="GO" id="GO:0008611">
    <property type="term" value="P:ether lipid biosynthetic process"/>
    <property type="evidence" value="ECO:0007669"/>
    <property type="project" value="TreeGrafter"/>
</dbReference>
<dbReference type="Proteomes" id="UP000015104">
    <property type="component" value="Unassembled WGS sequence"/>
</dbReference>
<dbReference type="InterPro" id="IPR022284">
    <property type="entry name" value="GPAT/DHAPAT"/>
</dbReference>
<name>T1K050_TETUR</name>
<protein>
    <recommendedName>
        <fullName evidence="6">Phospholipid/glycerol acyltransferase domain-containing protein</fullName>
    </recommendedName>
</protein>
<dbReference type="HOGENOM" id="CLU_017332_0_1_1"/>
<keyword evidence="3" id="KW-0808">Transferase</keyword>
<gene>
    <name evidence="7" type="primary">107372017</name>
</gene>
<dbReference type="KEGG" id="tut:107372017"/>
<dbReference type="SUPFAM" id="SSF69593">
    <property type="entry name" value="Glycerol-3-phosphate (1)-acyltransferase"/>
    <property type="match status" value="1"/>
</dbReference>
<evidence type="ECO:0000256" key="2">
    <source>
        <dbReference type="ARBA" id="ARBA00007937"/>
    </source>
</evidence>
<keyword evidence="8" id="KW-1185">Reference proteome</keyword>
<comment type="subcellular location">
    <subcellularLocation>
        <location evidence="1">Endomembrane system</location>
        <topology evidence="1">Peripheral membrane protein</topology>
    </subcellularLocation>
</comment>
<organism evidence="7 8">
    <name type="scientific">Tetranychus urticae</name>
    <name type="common">Two-spotted spider mite</name>
    <dbReference type="NCBI Taxonomy" id="32264"/>
    <lineage>
        <taxon>Eukaryota</taxon>
        <taxon>Metazoa</taxon>
        <taxon>Ecdysozoa</taxon>
        <taxon>Arthropoda</taxon>
        <taxon>Chelicerata</taxon>
        <taxon>Arachnida</taxon>
        <taxon>Acari</taxon>
        <taxon>Acariformes</taxon>
        <taxon>Trombidiformes</taxon>
        <taxon>Prostigmata</taxon>
        <taxon>Eleutherengona</taxon>
        <taxon>Raphignathae</taxon>
        <taxon>Tetranychoidea</taxon>
        <taxon>Tetranychidae</taxon>
        <taxon>Tetranychus</taxon>
    </lineage>
</organism>
<dbReference type="EnsemblMetazoa" id="tetur03g06450.1">
    <property type="protein sequence ID" value="tetur03g06450.1"/>
    <property type="gene ID" value="tetur03g06450"/>
</dbReference>
<dbReference type="STRING" id="32264.T1K050"/>
<comment type="similarity">
    <text evidence="2">Belongs to the GPAT/DAPAT family.</text>
</comment>
<accession>T1K050</accession>
<dbReference type="CDD" id="cd07993">
    <property type="entry name" value="LPLAT_DHAPAT-like"/>
    <property type="match status" value="1"/>
</dbReference>
<dbReference type="SMART" id="SM00563">
    <property type="entry name" value="PlsC"/>
    <property type="match status" value="1"/>
</dbReference>
<evidence type="ECO:0000256" key="3">
    <source>
        <dbReference type="ARBA" id="ARBA00022679"/>
    </source>
</evidence>
<dbReference type="GO" id="GO:0004366">
    <property type="term" value="F:glycerol-3-phosphate O-acyltransferase activity"/>
    <property type="evidence" value="ECO:0007669"/>
    <property type="project" value="TreeGrafter"/>
</dbReference>
<evidence type="ECO:0000256" key="5">
    <source>
        <dbReference type="ARBA" id="ARBA00023315"/>
    </source>
</evidence>
<reference evidence="7" key="2">
    <citation type="submission" date="2015-06" db="UniProtKB">
        <authorList>
            <consortium name="EnsemblMetazoa"/>
        </authorList>
    </citation>
    <scope>IDENTIFICATION</scope>
</reference>
<dbReference type="Pfam" id="PF01553">
    <property type="entry name" value="Acyltransferase"/>
    <property type="match status" value="1"/>
</dbReference>